<proteinExistence type="predicted"/>
<sequence>MTRRIPQHESSHSQTQTQSQSQSHSRSHSNRETEEHEIGSKATASGSLNLNIVAGLSGVFGAKKTTTKDTAPDGSERAVEDTVGSGSVKGIGKGTLDARADVEAKDYERKTRAVEEGERQSQSQSQRQGQLEQTDHLGIEG</sequence>
<dbReference type="AlphaFoldDB" id="A0A517LAD3"/>
<feature type="compositionally biased region" description="Low complexity" evidence="1">
    <location>
        <begin position="12"/>
        <end position="24"/>
    </location>
</feature>
<evidence type="ECO:0000313" key="2">
    <source>
        <dbReference type="EMBL" id="QDS72592.1"/>
    </source>
</evidence>
<gene>
    <name evidence="2" type="ORF">FKW77_001379</name>
</gene>
<protein>
    <submittedName>
        <fullName evidence="2">Uncharacterized protein</fullName>
    </submittedName>
</protein>
<evidence type="ECO:0000313" key="3">
    <source>
        <dbReference type="Proteomes" id="UP000316270"/>
    </source>
</evidence>
<dbReference type="EMBL" id="CP042192">
    <property type="protein sequence ID" value="QDS72592.1"/>
    <property type="molecule type" value="Genomic_DNA"/>
</dbReference>
<feature type="region of interest" description="Disordered" evidence="1">
    <location>
        <begin position="1"/>
        <end position="141"/>
    </location>
</feature>
<name>A0A517LAD3_9PEZI</name>
<accession>A0A517LAD3</accession>
<feature type="compositionally biased region" description="Basic and acidic residues" evidence="1">
    <location>
        <begin position="29"/>
        <end position="39"/>
    </location>
</feature>
<keyword evidence="3" id="KW-1185">Reference proteome</keyword>
<feature type="compositionally biased region" description="Basic and acidic residues" evidence="1">
    <location>
        <begin position="1"/>
        <end position="11"/>
    </location>
</feature>
<dbReference type="Proteomes" id="UP000316270">
    <property type="component" value="Chromosome 8"/>
</dbReference>
<evidence type="ECO:0000256" key="1">
    <source>
        <dbReference type="SAM" id="MobiDB-lite"/>
    </source>
</evidence>
<dbReference type="OrthoDB" id="3914539at2759"/>
<feature type="compositionally biased region" description="Basic and acidic residues" evidence="1">
    <location>
        <begin position="96"/>
        <end position="119"/>
    </location>
</feature>
<feature type="compositionally biased region" description="Basic and acidic residues" evidence="1">
    <location>
        <begin position="66"/>
        <end position="80"/>
    </location>
</feature>
<organism evidence="2 3">
    <name type="scientific">Venturia effusa</name>
    <dbReference type="NCBI Taxonomy" id="50376"/>
    <lineage>
        <taxon>Eukaryota</taxon>
        <taxon>Fungi</taxon>
        <taxon>Dikarya</taxon>
        <taxon>Ascomycota</taxon>
        <taxon>Pezizomycotina</taxon>
        <taxon>Dothideomycetes</taxon>
        <taxon>Pleosporomycetidae</taxon>
        <taxon>Venturiales</taxon>
        <taxon>Venturiaceae</taxon>
        <taxon>Venturia</taxon>
    </lineage>
</organism>
<reference evidence="2 3" key="1">
    <citation type="submission" date="2019-07" db="EMBL/GenBank/DDBJ databases">
        <title>Finished genome of Venturia effusa.</title>
        <authorList>
            <person name="Young C.A."/>
            <person name="Cox M.P."/>
            <person name="Ganley A.R.D."/>
            <person name="David W.J."/>
        </authorList>
    </citation>
    <scope>NUCLEOTIDE SEQUENCE [LARGE SCALE GENOMIC DNA]</scope>
    <source>
        <strain evidence="3">albino</strain>
    </source>
</reference>
<feature type="compositionally biased region" description="Low complexity" evidence="1">
    <location>
        <begin position="120"/>
        <end position="132"/>
    </location>
</feature>